<protein>
    <submittedName>
        <fullName evidence="1">Outer membrane beta-barrel protein</fullName>
    </submittedName>
</protein>
<dbReference type="AlphaFoldDB" id="A0A7S9Q0U2"/>
<dbReference type="Proteomes" id="UP000594759">
    <property type="component" value="Chromosome"/>
</dbReference>
<evidence type="ECO:0000313" key="2">
    <source>
        <dbReference type="Proteomes" id="UP000594759"/>
    </source>
</evidence>
<proteinExistence type="predicted"/>
<dbReference type="Gene3D" id="2.40.160.20">
    <property type="match status" value="1"/>
</dbReference>
<gene>
    <name evidence="1" type="ORF">IZT61_20285</name>
</gene>
<reference evidence="1 2" key="1">
    <citation type="submission" date="2020-11" db="EMBL/GenBank/DDBJ databases">
        <title>Pedobacter endophytica, an endophytic bacteria isolated form Carex pumila.</title>
        <authorList>
            <person name="Peng Y."/>
            <person name="Jiang L."/>
            <person name="Lee J."/>
        </authorList>
    </citation>
    <scope>NUCLEOTIDE SEQUENCE [LARGE SCALE GENOMIC DNA]</scope>
    <source>
        <strain evidence="1 2">JBR3-12</strain>
    </source>
</reference>
<organism evidence="1 2">
    <name type="scientific">Pedobacter endophyticus</name>
    <dbReference type="NCBI Taxonomy" id="2789740"/>
    <lineage>
        <taxon>Bacteria</taxon>
        <taxon>Pseudomonadati</taxon>
        <taxon>Bacteroidota</taxon>
        <taxon>Sphingobacteriia</taxon>
        <taxon>Sphingobacteriales</taxon>
        <taxon>Sphingobacteriaceae</taxon>
        <taxon>Pedobacter</taxon>
    </lineage>
</organism>
<accession>A0A7S9Q0U2</accession>
<dbReference type="SUPFAM" id="SSF56925">
    <property type="entry name" value="OMPA-like"/>
    <property type="match status" value="1"/>
</dbReference>
<dbReference type="EMBL" id="CP064939">
    <property type="protein sequence ID" value="QPH41943.1"/>
    <property type="molecule type" value="Genomic_DNA"/>
</dbReference>
<sequence>MIIITAVVFNFGKTQTQAQEIRLNAYSGYSFDDRVNTYYSTSDYYEGRIEGSYRWGFDAEYLLQQRYGLALNYSRQDTKAPIRYYQIKDRQTTFDLGIDWITLAGTHYFKVNETVEPYAGIMGGVAIFNIRNPDSELSQSVTRFGWGLRMGTNIFFSESLGIKFQADLLSAAQAVGGGVYFGTGGAGTAVSTYSSMLQFTLGGGLVYRFGK</sequence>
<dbReference type="KEGG" id="pex:IZT61_20285"/>
<evidence type="ECO:0000313" key="1">
    <source>
        <dbReference type="EMBL" id="QPH41943.1"/>
    </source>
</evidence>
<name>A0A7S9Q0U2_9SPHI</name>
<dbReference type="InterPro" id="IPR011250">
    <property type="entry name" value="OMP/PagP_B-barrel"/>
</dbReference>
<keyword evidence="2" id="KW-1185">Reference proteome</keyword>